<evidence type="ECO:0000256" key="9">
    <source>
        <dbReference type="ARBA" id="ARBA00023315"/>
    </source>
</evidence>
<dbReference type="SUPFAM" id="SSF52777">
    <property type="entry name" value="CoA-dependent acyltransferases"/>
    <property type="match status" value="1"/>
</dbReference>
<keyword evidence="5" id="KW-0444">Lipid biosynthesis</keyword>
<accession>A0ABU8XE44</accession>
<dbReference type="Proteomes" id="UP001367030">
    <property type="component" value="Unassembled WGS sequence"/>
</dbReference>
<dbReference type="PANTHER" id="PTHR31650:SF1">
    <property type="entry name" value="WAX ESTER SYNTHASE_DIACYLGLYCEROL ACYLTRANSFERASE 4-RELATED"/>
    <property type="match status" value="1"/>
</dbReference>
<feature type="domain" description="O-acyltransferase WSD1 C-terminal" evidence="13">
    <location>
        <begin position="310"/>
        <end position="450"/>
    </location>
</feature>
<evidence type="ECO:0000259" key="12">
    <source>
        <dbReference type="Pfam" id="PF03007"/>
    </source>
</evidence>
<dbReference type="EMBL" id="JBBKZS010000014">
    <property type="protein sequence ID" value="MEJ8858016.1"/>
    <property type="molecule type" value="Genomic_DNA"/>
</dbReference>
<evidence type="ECO:0000256" key="5">
    <source>
        <dbReference type="ARBA" id="ARBA00022516"/>
    </source>
</evidence>
<evidence type="ECO:0000256" key="1">
    <source>
        <dbReference type="ARBA" id="ARBA00004771"/>
    </source>
</evidence>
<dbReference type="Pfam" id="PF03007">
    <property type="entry name" value="WS_DGAT_cat"/>
    <property type="match status" value="1"/>
</dbReference>
<keyword evidence="6" id="KW-0808">Transferase</keyword>
<evidence type="ECO:0000259" key="13">
    <source>
        <dbReference type="Pfam" id="PF06974"/>
    </source>
</evidence>
<comment type="similarity">
    <text evidence="3">Belongs to the long-chain O-acyltransferase family.</text>
</comment>
<dbReference type="InterPro" id="IPR045034">
    <property type="entry name" value="O-acyltransferase_WSD1-like"/>
</dbReference>
<comment type="pathway">
    <text evidence="1">Glycerolipid metabolism; triacylglycerol biosynthesis.</text>
</comment>
<dbReference type="RefSeq" id="WP_340338085.1">
    <property type="nucleotide sequence ID" value="NZ_JBBKZS010000014.1"/>
</dbReference>
<evidence type="ECO:0000256" key="7">
    <source>
        <dbReference type="ARBA" id="ARBA00022798"/>
    </source>
</evidence>
<comment type="pathway">
    <text evidence="2">Lipid metabolism.</text>
</comment>
<gene>
    <name evidence="14" type="ORF">WKW79_25830</name>
</gene>
<evidence type="ECO:0000313" key="14">
    <source>
        <dbReference type="EMBL" id="MEJ8858016.1"/>
    </source>
</evidence>
<evidence type="ECO:0000256" key="3">
    <source>
        <dbReference type="ARBA" id="ARBA00009587"/>
    </source>
</evidence>
<protein>
    <recommendedName>
        <fullName evidence="4">diacylglycerol O-acyltransferase</fullName>
        <ecNumber evidence="4">2.3.1.20</ecNumber>
    </recommendedName>
</protein>
<comment type="caution">
    <text evidence="14">The sequence shown here is derived from an EMBL/GenBank/DDBJ whole genome shotgun (WGS) entry which is preliminary data.</text>
</comment>
<organism evidence="14 15">
    <name type="scientific">Variovorax robiniae</name>
    <dbReference type="NCBI Taxonomy" id="1836199"/>
    <lineage>
        <taxon>Bacteria</taxon>
        <taxon>Pseudomonadati</taxon>
        <taxon>Pseudomonadota</taxon>
        <taxon>Betaproteobacteria</taxon>
        <taxon>Burkholderiales</taxon>
        <taxon>Comamonadaceae</taxon>
        <taxon>Variovorax</taxon>
    </lineage>
</organism>
<feature type="region of interest" description="Disordered" evidence="11">
    <location>
        <begin position="476"/>
        <end position="538"/>
    </location>
</feature>
<evidence type="ECO:0000256" key="6">
    <source>
        <dbReference type="ARBA" id="ARBA00022679"/>
    </source>
</evidence>
<dbReference type="InterPro" id="IPR014292">
    <property type="entry name" value="Acyl_transf_WS/DGAT"/>
</dbReference>
<keyword evidence="7" id="KW-0319">Glycerol metabolism</keyword>
<name>A0ABU8XE44_9BURK</name>
<feature type="domain" description="O-acyltransferase WSD1-like N-terminal" evidence="12">
    <location>
        <begin position="7"/>
        <end position="267"/>
    </location>
</feature>
<dbReference type="PANTHER" id="PTHR31650">
    <property type="entry name" value="O-ACYLTRANSFERASE (WSD1-LIKE) FAMILY PROTEIN"/>
    <property type="match status" value="1"/>
</dbReference>
<comment type="catalytic activity">
    <reaction evidence="10">
        <text>an acyl-CoA + a 1,2-diacyl-sn-glycerol = a triacyl-sn-glycerol + CoA</text>
        <dbReference type="Rhea" id="RHEA:10868"/>
        <dbReference type="ChEBI" id="CHEBI:17815"/>
        <dbReference type="ChEBI" id="CHEBI:57287"/>
        <dbReference type="ChEBI" id="CHEBI:58342"/>
        <dbReference type="ChEBI" id="CHEBI:64615"/>
        <dbReference type="EC" id="2.3.1.20"/>
    </reaction>
</comment>
<sequence length="538" mass="56909">MSRPIPTIDMLFLLAESRETPQHVAGVLLFENPSAKSGWTIADLVQRYRDAKPIYPFNVIPKMSLSSRPRWVDAKDMDMNYHVQHHALPAPGSEKQLDELVERWHSVAFDRSQPLFQMCIVEGVAGNRFAMYVKIHHSIIDGASAIARILAGVSADPADPIGVPFFAVNVGSKPRQEAPKGLVSLLGGTTTDLLNRYKVAMDLSTSFWKKALARAGGAPASGSLPFEAPMTLFNVPIQQGRSFARVTLPLEPMRIAGKAAGGTLNDAAMALVDSAVHTYLKERKQPLDKRLLALVPVNLREPGDLEATTRISAVVVPMGESGAAIAPRLKQVVDAMKDAKTEVKAMSKSAAGGYSVAIYALAQALGKLGVKRPLANMVISNVPGANKPMYLGGSKMLAVFPVNVLSVGMGLSVTLVSNAGQIHVGITSQNKTIPDPQHLARLMAQALEELTAGKAPAPAAKEVEEAPVKRARKAPAKKEVAVATKPRRAVAKSAASAPAKKAPARKRAKPAAPVTAGAPVDVPADTPTEALADSAAAA</sequence>
<keyword evidence="9" id="KW-0012">Acyltransferase</keyword>
<dbReference type="Pfam" id="PF06974">
    <property type="entry name" value="WS_DGAT_C"/>
    <property type="match status" value="1"/>
</dbReference>
<feature type="compositionally biased region" description="Low complexity" evidence="11">
    <location>
        <begin position="491"/>
        <end position="501"/>
    </location>
</feature>
<reference evidence="14 15" key="1">
    <citation type="submission" date="2024-03" db="EMBL/GenBank/DDBJ databases">
        <title>Novel species of the genus Variovorax.</title>
        <authorList>
            <person name="Liu Q."/>
            <person name="Xin Y.-H."/>
        </authorList>
    </citation>
    <scope>NUCLEOTIDE SEQUENCE [LARGE SCALE GENOMIC DNA]</scope>
    <source>
        <strain evidence="14 15">KACC 18901</strain>
    </source>
</reference>
<dbReference type="NCBIfam" id="TIGR02946">
    <property type="entry name" value="acyl_WS_DGAT"/>
    <property type="match status" value="1"/>
</dbReference>
<evidence type="ECO:0000313" key="15">
    <source>
        <dbReference type="Proteomes" id="UP001367030"/>
    </source>
</evidence>
<proteinExistence type="inferred from homology"/>
<evidence type="ECO:0000256" key="2">
    <source>
        <dbReference type="ARBA" id="ARBA00005189"/>
    </source>
</evidence>
<dbReference type="EC" id="2.3.1.20" evidence="4"/>
<evidence type="ECO:0000256" key="10">
    <source>
        <dbReference type="ARBA" id="ARBA00048109"/>
    </source>
</evidence>
<keyword evidence="15" id="KW-1185">Reference proteome</keyword>
<evidence type="ECO:0000256" key="4">
    <source>
        <dbReference type="ARBA" id="ARBA00013244"/>
    </source>
</evidence>
<keyword evidence="8" id="KW-0443">Lipid metabolism</keyword>
<evidence type="ECO:0000256" key="11">
    <source>
        <dbReference type="SAM" id="MobiDB-lite"/>
    </source>
</evidence>
<dbReference type="InterPro" id="IPR009721">
    <property type="entry name" value="O-acyltransferase_WSD1_C"/>
</dbReference>
<dbReference type="InterPro" id="IPR004255">
    <property type="entry name" value="O-acyltransferase_WSD1_N"/>
</dbReference>
<evidence type="ECO:0000256" key="8">
    <source>
        <dbReference type="ARBA" id="ARBA00023098"/>
    </source>
</evidence>